<dbReference type="AlphaFoldDB" id="A0A543IUZ4"/>
<keyword evidence="3" id="KW-1185">Reference proteome</keyword>
<organism evidence="2 3">
    <name type="scientific">Thermopolyspora flexuosa</name>
    <dbReference type="NCBI Taxonomy" id="103836"/>
    <lineage>
        <taxon>Bacteria</taxon>
        <taxon>Bacillati</taxon>
        <taxon>Actinomycetota</taxon>
        <taxon>Actinomycetes</taxon>
        <taxon>Streptosporangiales</taxon>
        <taxon>Streptosporangiaceae</taxon>
        <taxon>Thermopolyspora</taxon>
    </lineage>
</organism>
<protein>
    <submittedName>
        <fullName evidence="2">Uncharacterized protein</fullName>
    </submittedName>
</protein>
<comment type="caution">
    <text evidence="2">The sequence shown here is derived from an EMBL/GenBank/DDBJ whole genome shotgun (WGS) entry which is preliminary data.</text>
</comment>
<feature type="compositionally biased region" description="Low complexity" evidence="1">
    <location>
        <begin position="124"/>
        <end position="135"/>
    </location>
</feature>
<reference evidence="2 3" key="1">
    <citation type="submission" date="2019-06" db="EMBL/GenBank/DDBJ databases">
        <title>Sequencing the genomes of 1000 actinobacteria strains.</title>
        <authorList>
            <person name="Klenk H.-P."/>
        </authorList>
    </citation>
    <scope>NUCLEOTIDE SEQUENCE [LARGE SCALE GENOMIC DNA]</scope>
    <source>
        <strain evidence="2 3">DSM 43186</strain>
    </source>
</reference>
<feature type="compositionally biased region" description="Low complexity" evidence="1">
    <location>
        <begin position="182"/>
        <end position="192"/>
    </location>
</feature>
<accession>A0A543IUZ4</accession>
<evidence type="ECO:0000313" key="3">
    <source>
        <dbReference type="Proteomes" id="UP000319213"/>
    </source>
</evidence>
<proteinExistence type="predicted"/>
<sequence length="408" mass="41968">MNASPPLPTPEGVQTAEQLLERLAELRAWAGQPSLRTLRRLAGTTTSPSGDVVDALPASTTSYVLNGRGLPRPPRLEFVEAFVTACLLACDHPKQEIPAIVERWRACWRALALAQEGAATSEGAVPRAAPAPASPGMTASGTAVPAPLGASGPGPAPDVAPTIPASTPAAAVTFAEGPPRPGHVAPGVVPSAAPGPPVLAPPDDAEPAARPQTPPGHGRRTRWRGDRRVPLTAAVGLAVAAALVGVAGTLLVVGNGEQPAGPSPGLEVAASPGLDPAGPAGPMRVVKRGVVTGMRDVEGFDADRGMVLRQNSRGIDVSGWSSGNHLVAKSQAVVMPLRETGAEDHRRCTRRPAAAKTQQIKGLHAWPPGHAICIWTAEGNLALLTLERTPSPADPVLAFRYVVWRPGD</sequence>
<dbReference type="RefSeq" id="WP_142258573.1">
    <property type="nucleotide sequence ID" value="NZ_BMPV01000006.1"/>
</dbReference>
<evidence type="ECO:0000313" key="2">
    <source>
        <dbReference type="EMBL" id="TQM74393.1"/>
    </source>
</evidence>
<dbReference type="Proteomes" id="UP000319213">
    <property type="component" value="Unassembled WGS sequence"/>
</dbReference>
<dbReference type="OrthoDB" id="419058at2"/>
<feature type="region of interest" description="Disordered" evidence="1">
    <location>
        <begin position="118"/>
        <end position="157"/>
    </location>
</feature>
<name>A0A543IUZ4_9ACTN</name>
<feature type="region of interest" description="Disordered" evidence="1">
    <location>
        <begin position="181"/>
        <end position="224"/>
    </location>
</feature>
<gene>
    <name evidence="2" type="ORF">FHX40_1064</name>
</gene>
<evidence type="ECO:0000256" key="1">
    <source>
        <dbReference type="SAM" id="MobiDB-lite"/>
    </source>
</evidence>
<dbReference type="EMBL" id="VFPQ01000001">
    <property type="protein sequence ID" value="TQM74393.1"/>
    <property type="molecule type" value="Genomic_DNA"/>
</dbReference>